<feature type="coiled-coil region" evidence="1">
    <location>
        <begin position="121"/>
        <end position="155"/>
    </location>
</feature>
<dbReference type="Proteomes" id="UP001284033">
    <property type="component" value="Unassembled WGS sequence"/>
</dbReference>
<name>A0AAP6HEZ3_RIEAN</name>
<protein>
    <submittedName>
        <fullName evidence="3">Uncharacterized protein</fullName>
    </submittedName>
</protein>
<keyword evidence="2" id="KW-0472">Membrane</keyword>
<gene>
    <name evidence="3" type="ORF">PG303_06935</name>
</gene>
<dbReference type="EMBL" id="JAQZHK010000005">
    <property type="protein sequence ID" value="MDY3512944.1"/>
    <property type="molecule type" value="Genomic_DNA"/>
</dbReference>
<sequence length="188" mass="22061">MHKRLLFTLLIALLAVSCKTKKVTIDTKTESVQVTKTEKLESLEQVQNHSESVQEAIKKVELFNYNFTLKSQDTTQPARLTEYREGKPFRTLEVKNATYTEGKAISDSTENKKVTDFESRYTQLKELSEKQELRIKQLKREQEQIRVEGNKLANNFKYALWLLLLIAVIWICEQAGLFRWFKSRLKKI</sequence>
<evidence type="ECO:0000256" key="1">
    <source>
        <dbReference type="SAM" id="Coils"/>
    </source>
</evidence>
<keyword evidence="2" id="KW-0812">Transmembrane</keyword>
<evidence type="ECO:0000313" key="3">
    <source>
        <dbReference type="EMBL" id="MDY3512944.1"/>
    </source>
</evidence>
<dbReference type="RefSeq" id="WP_154138139.1">
    <property type="nucleotide sequence ID" value="NZ_CP073239.1"/>
</dbReference>
<keyword evidence="1" id="KW-0175">Coiled coil</keyword>
<proteinExistence type="predicted"/>
<keyword evidence="2" id="KW-1133">Transmembrane helix</keyword>
<comment type="caution">
    <text evidence="3">The sequence shown here is derived from an EMBL/GenBank/DDBJ whole genome shotgun (WGS) entry which is preliminary data.</text>
</comment>
<evidence type="ECO:0000256" key="2">
    <source>
        <dbReference type="SAM" id="Phobius"/>
    </source>
</evidence>
<accession>A0AAP6HEZ3</accession>
<organism evidence="3 4">
    <name type="scientific">Riemerella anatipestifer</name>
    <name type="common">Moraxella anatipestifer</name>
    <dbReference type="NCBI Taxonomy" id="34085"/>
    <lineage>
        <taxon>Bacteria</taxon>
        <taxon>Pseudomonadati</taxon>
        <taxon>Bacteroidota</taxon>
        <taxon>Flavobacteriia</taxon>
        <taxon>Flavobacteriales</taxon>
        <taxon>Weeksellaceae</taxon>
        <taxon>Riemerella</taxon>
    </lineage>
</organism>
<feature type="transmembrane region" description="Helical" evidence="2">
    <location>
        <begin position="158"/>
        <end position="181"/>
    </location>
</feature>
<evidence type="ECO:0000313" key="4">
    <source>
        <dbReference type="Proteomes" id="UP001284033"/>
    </source>
</evidence>
<dbReference type="AlphaFoldDB" id="A0AAP6HEZ3"/>
<reference evidence="3" key="1">
    <citation type="submission" date="2023-01" db="EMBL/GenBank/DDBJ databases">
        <title>Genome-based studies on antimicrobial resistance profiles of Riemerella anatipestifer in China, 1994 to 2021.</title>
        <authorList>
            <person name="Yang Z."/>
            <person name="Zhu D."/>
        </authorList>
    </citation>
    <scope>NUCLEOTIDE SEQUENCE</scope>
    <source>
        <strain evidence="3">RCAD1218</strain>
    </source>
</reference>
<dbReference type="PROSITE" id="PS51257">
    <property type="entry name" value="PROKAR_LIPOPROTEIN"/>
    <property type="match status" value="1"/>
</dbReference>